<dbReference type="EMBL" id="KZ805373">
    <property type="protein sequence ID" value="PVI00437.1"/>
    <property type="molecule type" value="Genomic_DNA"/>
</dbReference>
<evidence type="ECO:0000313" key="2">
    <source>
        <dbReference type="EMBL" id="PVI00437.1"/>
    </source>
</evidence>
<keyword evidence="3" id="KW-1185">Reference proteome</keyword>
<feature type="compositionally biased region" description="Pro residues" evidence="1">
    <location>
        <begin position="82"/>
        <end position="92"/>
    </location>
</feature>
<feature type="region of interest" description="Disordered" evidence="1">
    <location>
        <begin position="50"/>
        <end position="95"/>
    </location>
</feature>
<organism evidence="2 3">
    <name type="scientific">Periconia macrospinosa</name>
    <dbReference type="NCBI Taxonomy" id="97972"/>
    <lineage>
        <taxon>Eukaryota</taxon>
        <taxon>Fungi</taxon>
        <taxon>Dikarya</taxon>
        <taxon>Ascomycota</taxon>
        <taxon>Pezizomycotina</taxon>
        <taxon>Dothideomycetes</taxon>
        <taxon>Pleosporomycetidae</taxon>
        <taxon>Pleosporales</taxon>
        <taxon>Massarineae</taxon>
        <taxon>Periconiaceae</taxon>
        <taxon>Periconia</taxon>
    </lineage>
</organism>
<reference evidence="2 3" key="1">
    <citation type="journal article" date="2018" name="Sci. Rep.">
        <title>Comparative genomics provides insights into the lifestyle and reveals functional heterogeneity of dark septate endophytic fungi.</title>
        <authorList>
            <person name="Knapp D.G."/>
            <person name="Nemeth J.B."/>
            <person name="Barry K."/>
            <person name="Hainaut M."/>
            <person name="Henrissat B."/>
            <person name="Johnson J."/>
            <person name="Kuo A."/>
            <person name="Lim J.H.P."/>
            <person name="Lipzen A."/>
            <person name="Nolan M."/>
            <person name="Ohm R.A."/>
            <person name="Tamas L."/>
            <person name="Grigoriev I.V."/>
            <person name="Spatafora J.W."/>
            <person name="Nagy L.G."/>
            <person name="Kovacs G.M."/>
        </authorList>
    </citation>
    <scope>NUCLEOTIDE SEQUENCE [LARGE SCALE GENOMIC DNA]</scope>
    <source>
        <strain evidence="2 3">DSE2036</strain>
    </source>
</reference>
<dbReference type="Proteomes" id="UP000244855">
    <property type="component" value="Unassembled WGS sequence"/>
</dbReference>
<feature type="compositionally biased region" description="Low complexity" evidence="1">
    <location>
        <begin position="55"/>
        <end position="70"/>
    </location>
</feature>
<dbReference type="AlphaFoldDB" id="A0A2V1DQI5"/>
<accession>A0A2V1DQI5</accession>
<proteinExistence type="predicted"/>
<evidence type="ECO:0000313" key="3">
    <source>
        <dbReference type="Proteomes" id="UP000244855"/>
    </source>
</evidence>
<sequence length="143" mass="15858">MGEAALVFSEIHHIFHLDLILLHGRKIFSLRSFVEPPALQLHRNHKKIMARYEKTSMSTSPEPSTSESGSIVRHQMSRDDPPSPPKPPPPSPSNWSLPISGLGTIYSDLVLCQILMQVLRQLISLLDARHPAPGNLKCGVSPE</sequence>
<evidence type="ECO:0000256" key="1">
    <source>
        <dbReference type="SAM" id="MobiDB-lite"/>
    </source>
</evidence>
<gene>
    <name evidence="2" type="ORF">DM02DRAFT_392944</name>
</gene>
<name>A0A2V1DQI5_9PLEO</name>
<protein>
    <submittedName>
        <fullName evidence="2">Uncharacterized protein</fullName>
    </submittedName>
</protein>